<feature type="domain" description="Reverse transcriptase Ty1/copia-type" evidence="2">
    <location>
        <begin position="144"/>
        <end position="235"/>
    </location>
</feature>
<evidence type="ECO:0000313" key="3">
    <source>
        <dbReference type="EMBL" id="GJT20747.1"/>
    </source>
</evidence>
<dbReference type="EMBL" id="BQNB010013830">
    <property type="protein sequence ID" value="GJT20747.1"/>
    <property type="molecule type" value="Genomic_DNA"/>
</dbReference>
<dbReference type="PANTHER" id="PTHR11439:SF495">
    <property type="entry name" value="REVERSE TRANSCRIPTASE, RNA-DEPENDENT DNA POLYMERASE-RELATED"/>
    <property type="match status" value="1"/>
</dbReference>
<name>A0ABQ5C3S3_9ASTR</name>
<feature type="compositionally biased region" description="Basic and acidic residues" evidence="1">
    <location>
        <begin position="804"/>
        <end position="823"/>
    </location>
</feature>
<dbReference type="Pfam" id="PF07727">
    <property type="entry name" value="RVT_2"/>
    <property type="match status" value="1"/>
</dbReference>
<accession>A0ABQ5C3S3</accession>
<evidence type="ECO:0000259" key="2">
    <source>
        <dbReference type="Pfam" id="PF07727"/>
    </source>
</evidence>
<protein>
    <submittedName>
        <fullName evidence="3">Ribonuclease H-like domain-containing protein</fullName>
    </submittedName>
</protein>
<dbReference type="PANTHER" id="PTHR11439">
    <property type="entry name" value="GAG-POL-RELATED RETROTRANSPOSON"/>
    <property type="match status" value="1"/>
</dbReference>
<dbReference type="Proteomes" id="UP001151760">
    <property type="component" value="Unassembled WGS sequence"/>
</dbReference>
<reference evidence="3" key="1">
    <citation type="journal article" date="2022" name="Int. J. Mol. Sci.">
        <title>Draft Genome of Tanacetum Coccineum: Genomic Comparison of Closely Related Tanacetum-Family Plants.</title>
        <authorList>
            <person name="Yamashiro T."/>
            <person name="Shiraishi A."/>
            <person name="Nakayama K."/>
            <person name="Satake H."/>
        </authorList>
    </citation>
    <scope>NUCLEOTIDE SEQUENCE</scope>
</reference>
<proteinExistence type="predicted"/>
<keyword evidence="4" id="KW-1185">Reference proteome</keyword>
<dbReference type="SUPFAM" id="SSF56672">
    <property type="entry name" value="DNA/RNA polymerases"/>
    <property type="match status" value="1"/>
</dbReference>
<gene>
    <name evidence="3" type="ORF">Tco_0890684</name>
</gene>
<evidence type="ECO:0000256" key="1">
    <source>
        <dbReference type="SAM" id="MobiDB-lite"/>
    </source>
</evidence>
<dbReference type="InterPro" id="IPR013103">
    <property type="entry name" value="RVT_2"/>
</dbReference>
<feature type="region of interest" description="Disordered" evidence="1">
    <location>
        <begin position="457"/>
        <end position="486"/>
    </location>
</feature>
<sequence>MAPESSQVVVISKFDMHIHTSTLTTKELKEAIMEYCILTDLHPRLPSPELTMDNLPLNVIGIYIEQLEQGGLRIHLSTFFPVRLGFNSFEASSSGTKKIKFMKAQKKASSDGGLITMSGPQNVQAAPKAITGPPPVGTPGSEKNKTLFIKKDKGDILLVQVYVDDIIFGSTKKSLRTEFESLMHKKFQMSSIGELTFFLGLQVMQRDDEIFISQDKYVADILKKFDFVIVKTTSTLIETNKALIKDEEAEDVDVHLYRSMIGSLMYLIASRPAIMFAVYACARYQVTPKVSHLHAMKRIFRYLKGQPKLGLWYPRDSPFNLEAFLDSDFAGASLDRKSTIGGCQFLSKRLISCQCKKQTVVANSTTEAEFALTKNPTIYVSLIKKFWQTTTVKIVDNEEQEITTTVDGKEFTITEASVRRHGLTSHIRPFCRSNMKRGFSGEHTPLFPSMLAIQAEKGEGSGHHSEPQPPPYNTQPSYEEPIPNTSVPIPNVADEAIFKEWDDKVVRATTTAAASLDAEQASGGSPKCQEVIGGSITQTRSEWVPTSPYDSPLLRVNTLGSDEGSVTLLELTVKKLEKTFKSNQARRRAKIVVSDDEEDLEDSSKQGRMIEEINQDARITLVTPTKDSSQEDQPKDQLGILSVAKVLADTSKKNVNTYTRRRRAVSTCSGEVSTASSLFSIVKESVSTVVVKDKAAMRPQKELDEEERQRMARVHAAAQSFTEEEWENIRARVEADEELTQRLKAEERNKKLKQLKRYSFDELKELFETTMKIVNTFVPMETEDRGRASELAVGSSQAPITDSAEVRSSKRSAEVGLDHEGSKKQKTNKASESVQEQPDEEEKELPQEDLQQMMMVVPVEEVYVEALQVKYPIIDWEVYSKDTRRYWKIIRVGNHTKFYQIFVDMLKKFDGDDLVKLWDLVKDEGEVQTEPSYDKRRDHSWVKN</sequence>
<feature type="compositionally biased region" description="Basic and acidic residues" evidence="1">
    <location>
        <begin position="457"/>
        <end position="466"/>
    </location>
</feature>
<feature type="region of interest" description="Disordered" evidence="1">
    <location>
        <begin position="788"/>
        <end position="847"/>
    </location>
</feature>
<evidence type="ECO:0000313" key="4">
    <source>
        <dbReference type="Proteomes" id="UP001151760"/>
    </source>
</evidence>
<organism evidence="3 4">
    <name type="scientific">Tanacetum coccineum</name>
    <dbReference type="NCBI Taxonomy" id="301880"/>
    <lineage>
        <taxon>Eukaryota</taxon>
        <taxon>Viridiplantae</taxon>
        <taxon>Streptophyta</taxon>
        <taxon>Embryophyta</taxon>
        <taxon>Tracheophyta</taxon>
        <taxon>Spermatophyta</taxon>
        <taxon>Magnoliopsida</taxon>
        <taxon>eudicotyledons</taxon>
        <taxon>Gunneridae</taxon>
        <taxon>Pentapetalae</taxon>
        <taxon>asterids</taxon>
        <taxon>campanulids</taxon>
        <taxon>Asterales</taxon>
        <taxon>Asteraceae</taxon>
        <taxon>Asteroideae</taxon>
        <taxon>Anthemideae</taxon>
        <taxon>Anthemidinae</taxon>
        <taxon>Tanacetum</taxon>
    </lineage>
</organism>
<dbReference type="InterPro" id="IPR043502">
    <property type="entry name" value="DNA/RNA_pol_sf"/>
</dbReference>
<comment type="caution">
    <text evidence="3">The sequence shown here is derived from an EMBL/GenBank/DDBJ whole genome shotgun (WGS) entry which is preliminary data.</text>
</comment>
<reference evidence="3" key="2">
    <citation type="submission" date="2022-01" db="EMBL/GenBank/DDBJ databases">
        <authorList>
            <person name="Yamashiro T."/>
            <person name="Shiraishi A."/>
            <person name="Satake H."/>
            <person name="Nakayama K."/>
        </authorList>
    </citation>
    <scope>NUCLEOTIDE SEQUENCE</scope>
</reference>